<dbReference type="AlphaFoldDB" id="A0A168W9U2"/>
<organism evidence="2 3">
    <name type="scientific">Fictibacillus phosphorivorans</name>
    <dbReference type="NCBI Taxonomy" id="1221500"/>
    <lineage>
        <taxon>Bacteria</taxon>
        <taxon>Bacillati</taxon>
        <taxon>Bacillota</taxon>
        <taxon>Bacilli</taxon>
        <taxon>Bacillales</taxon>
        <taxon>Fictibacillaceae</taxon>
        <taxon>Fictibacillus</taxon>
    </lineage>
</organism>
<dbReference type="RefSeq" id="WP_066398424.1">
    <property type="nucleotide sequence ID" value="NZ_CP015378.1"/>
</dbReference>
<name>A0A168W9U2_9BACL</name>
<keyword evidence="1" id="KW-0472">Membrane</keyword>
<sequence>MKKIGKWFIEPYIIVTQEWQLLSQRNKEESITGSEKRRIKELKFFNIMLAAVYTLFCYMFLGDLVMLIRGNWVSLMGVVFGFLMMLLLKRIQVSRYLKRRDAYIKKDETLIKQ</sequence>
<evidence type="ECO:0000313" key="3">
    <source>
        <dbReference type="Proteomes" id="UP000076623"/>
    </source>
</evidence>
<dbReference type="EMBL" id="CP015378">
    <property type="protein sequence ID" value="ANC78765.1"/>
    <property type="molecule type" value="Genomic_DNA"/>
</dbReference>
<evidence type="ECO:0000313" key="2">
    <source>
        <dbReference type="EMBL" id="ANC78765.1"/>
    </source>
</evidence>
<reference evidence="2 3" key="1">
    <citation type="submission" date="2016-04" db="EMBL/GenBank/DDBJ databases">
        <title>Complete genome sequence of Fictibacillus phosphorivorans G25-29, a strain toxic to nematodes.</title>
        <authorList>
            <person name="Zheng Z."/>
        </authorList>
    </citation>
    <scope>NUCLEOTIDE SEQUENCE [LARGE SCALE GENOMIC DNA]</scope>
    <source>
        <strain evidence="2 3">G25-29</strain>
    </source>
</reference>
<accession>A0A168W9U2</accession>
<keyword evidence="1" id="KW-0812">Transmembrane</keyword>
<evidence type="ECO:0000256" key="1">
    <source>
        <dbReference type="SAM" id="Phobius"/>
    </source>
</evidence>
<proteinExistence type="predicted"/>
<keyword evidence="1" id="KW-1133">Transmembrane helix</keyword>
<dbReference type="Proteomes" id="UP000076623">
    <property type="component" value="Chromosome"/>
</dbReference>
<dbReference type="STRING" id="1221500.ABE65_018955"/>
<protein>
    <submittedName>
        <fullName evidence="2">Uncharacterized protein</fullName>
    </submittedName>
</protein>
<keyword evidence="3" id="KW-1185">Reference proteome</keyword>
<gene>
    <name evidence="2" type="ORF">ABE65_018955</name>
</gene>
<feature type="transmembrane region" description="Helical" evidence="1">
    <location>
        <begin position="67"/>
        <end position="88"/>
    </location>
</feature>
<dbReference type="KEGG" id="fpn:ABE65_018955"/>
<feature type="transmembrane region" description="Helical" evidence="1">
    <location>
        <begin position="44"/>
        <end position="61"/>
    </location>
</feature>